<evidence type="ECO:0000256" key="1">
    <source>
        <dbReference type="SAM" id="Phobius"/>
    </source>
</evidence>
<feature type="transmembrane region" description="Helical" evidence="1">
    <location>
        <begin position="15"/>
        <end position="35"/>
    </location>
</feature>
<evidence type="ECO:0000313" key="4">
    <source>
        <dbReference type="Proteomes" id="UP000641853"/>
    </source>
</evidence>
<dbReference type="EMBL" id="JACBAE010001273">
    <property type="protein sequence ID" value="KAF7168069.1"/>
    <property type="molecule type" value="Genomic_DNA"/>
</dbReference>
<dbReference type="Proteomes" id="UP000654922">
    <property type="component" value="Unassembled WGS sequence"/>
</dbReference>
<protein>
    <submittedName>
        <fullName evidence="3">Uncharacterized protein</fullName>
    </submittedName>
</protein>
<dbReference type="EMBL" id="JACBAG010001747">
    <property type="protein sequence ID" value="KAF7183046.1"/>
    <property type="molecule type" value="Genomic_DNA"/>
</dbReference>
<evidence type="ECO:0000313" key="2">
    <source>
        <dbReference type="EMBL" id="KAF7168069.1"/>
    </source>
</evidence>
<reference evidence="3" key="1">
    <citation type="submission" date="2020-06" db="EMBL/GenBank/DDBJ databases">
        <title>Draft genome sequences of strains closely related to Aspergillus parafelis and Aspergillus hiratsukae.</title>
        <authorList>
            <person name="Dos Santos R.A.C."/>
            <person name="Rivero-Menendez O."/>
            <person name="Steenwyk J.L."/>
            <person name="Mead M.E."/>
            <person name="Goldman G.H."/>
            <person name="Alastruey-Izquierdo A."/>
            <person name="Rokas A."/>
        </authorList>
    </citation>
    <scope>NUCLEOTIDE SEQUENCE</scope>
    <source>
        <strain evidence="2">CNM-CM5623</strain>
        <strain evidence="3">CNM-CM7691</strain>
    </source>
</reference>
<proteinExistence type="predicted"/>
<keyword evidence="1" id="KW-1133">Transmembrane helix</keyword>
<keyword evidence="1" id="KW-0472">Membrane</keyword>
<evidence type="ECO:0000313" key="3">
    <source>
        <dbReference type="EMBL" id="KAF7183046.1"/>
    </source>
</evidence>
<sequence length="115" mass="12840">MSSCPRKAWHVIRSFWPLLFQIVARISYILAVALLDNRENGYDHHLRKSTQCLPAIIAIGTDPAEITIRARARAHQTEVTDTKDIITTGTVIVITVTETTVMIAIGNCNQPLRCL</sequence>
<dbReference type="Proteomes" id="UP000641853">
    <property type="component" value="Unassembled WGS sequence"/>
</dbReference>
<gene>
    <name evidence="2" type="ORF">CNMCM5623_001211</name>
    <name evidence="3" type="ORF">CNMCM7691_002881</name>
</gene>
<accession>A0A8H6QZF0</accession>
<dbReference type="AlphaFoldDB" id="A0A8H6QZF0"/>
<keyword evidence="1" id="KW-0812">Transmembrane</keyword>
<dbReference type="OrthoDB" id="10472627at2759"/>
<organism evidence="3 4">
    <name type="scientific">Aspergillus felis</name>
    <dbReference type="NCBI Taxonomy" id="1287682"/>
    <lineage>
        <taxon>Eukaryota</taxon>
        <taxon>Fungi</taxon>
        <taxon>Dikarya</taxon>
        <taxon>Ascomycota</taxon>
        <taxon>Pezizomycotina</taxon>
        <taxon>Eurotiomycetes</taxon>
        <taxon>Eurotiomycetidae</taxon>
        <taxon>Eurotiales</taxon>
        <taxon>Aspergillaceae</taxon>
        <taxon>Aspergillus</taxon>
        <taxon>Aspergillus subgen. Fumigati</taxon>
    </lineage>
</organism>
<name>A0A8H6QZF0_9EURO</name>
<keyword evidence="4" id="KW-1185">Reference proteome</keyword>
<comment type="caution">
    <text evidence="3">The sequence shown here is derived from an EMBL/GenBank/DDBJ whole genome shotgun (WGS) entry which is preliminary data.</text>
</comment>